<proteinExistence type="inferred from homology"/>
<comment type="similarity">
    <text evidence="2">Belongs to the RLP family.</text>
</comment>
<dbReference type="Proteomes" id="UP001291623">
    <property type="component" value="Unassembled WGS sequence"/>
</dbReference>
<evidence type="ECO:0000256" key="1">
    <source>
        <dbReference type="ARBA" id="ARBA00004251"/>
    </source>
</evidence>
<evidence type="ECO:0000313" key="13">
    <source>
        <dbReference type="Proteomes" id="UP001291623"/>
    </source>
</evidence>
<keyword evidence="13" id="KW-1185">Reference proteome</keyword>
<comment type="caution">
    <text evidence="12">The sequence shown here is derived from an EMBL/GenBank/DDBJ whole genome shotgun (WGS) entry which is preliminary data.</text>
</comment>
<keyword evidence="10" id="KW-0325">Glycoprotein</keyword>
<dbReference type="InterPro" id="IPR046956">
    <property type="entry name" value="RLP23-like"/>
</dbReference>
<dbReference type="AlphaFoldDB" id="A0AAE1SUP9"/>
<evidence type="ECO:0000256" key="10">
    <source>
        <dbReference type="ARBA" id="ARBA00023180"/>
    </source>
</evidence>
<dbReference type="SUPFAM" id="SSF52058">
    <property type="entry name" value="L domain-like"/>
    <property type="match status" value="2"/>
</dbReference>
<dbReference type="PANTHER" id="PTHR48061">
    <property type="entry name" value="LEUCINE-RICH REPEAT RECEPTOR PROTEIN KINASE EMS1-LIKE-RELATED"/>
    <property type="match status" value="1"/>
</dbReference>
<gene>
    <name evidence="12" type="ORF">RND71_003500</name>
</gene>
<feature type="chain" id="PRO_5042135840" evidence="11">
    <location>
        <begin position="27"/>
        <end position="541"/>
    </location>
</feature>
<evidence type="ECO:0000256" key="5">
    <source>
        <dbReference type="ARBA" id="ARBA00022692"/>
    </source>
</evidence>
<dbReference type="EMBL" id="JAVYJV010000002">
    <property type="protein sequence ID" value="KAK4377204.1"/>
    <property type="molecule type" value="Genomic_DNA"/>
</dbReference>
<dbReference type="InterPro" id="IPR003591">
    <property type="entry name" value="Leu-rich_rpt_typical-subtyp"/>
</dbReference>
<evidence type="ECO:0000256" key="11">
    <source>
        <dbReference type="SAM" id="SignalP"/>
    </source>
</evidence>
<evidence type="ECO:0000256" key="7">
    <source>
        <dbReference type="ARBA" id="ARBA00022737"/>
    </source>
</evidence>
<keyword evidence="9" id="KW-0472">Membrane</keyword>
<dbReference type="Gene3D" id="3.80.10.10">
    <property type="entry name" value="Ribonuclease Inhibitor"/>
    <property type="match status" value="3"/>
</dbReference>
<dbReference type="InterPro" id="IPR001611">
    <property type="entry name" value="Leu-rich_rpt"/>
</dbReference>
<evidence type="ECO:0000256" key="9">
    <source>
        <dbReference type="ARBA" id="ARBA00023136"/>
    </source>
</evidence>
<sequence length="541" mass="60989">MKTSLRLQLSLITMLVVFLNIYNISGLYGQCGDQNTDCCLWPGVSCDQEGHVLVLDLDDEAISGGVENSSSLLDLQYFKKLNLSNNDLNPVKTPTEIYKLSNLTYLNLSDAGFIGQICMELSTLTHSACTDVLEQLLDVAAGIYERDSCACIVYRHHRLPAPFIMLDLVVSYLCVWFVPLGGIISDMLSTLIILDFKYDCDPQKGQGTSLIRSDSCSAFQLQKFPDRRNQSRLYALDLSDNNIEGEIPNWVWSVGNGSLQYVNLSSNLLEFLEKPYYISTTLRVIDLHSNNKLTGQIPSSICKLRQLQLLDMSNNAINSKIPPCLFQKIHHLKVLNLGRNKLSGLIPDTFPLNCNLQVLALGSNLIEGKVPTSLERCAYLEVFDIGNNKIQDIYSHLSGRIPDELVSLTFLSFLNLSFNQLYGRIPRGNQFQTFSADSFEGNTRLCDFPLKKMCSDTKATASSQFSSRHSEHETVDGKYISFVLESSEAFGIATWLLLHRRRYNELVDRLLFRILGQHKKSDSNKNPRRARISLHVLLRRS</sequence>
<dbReference type="GO" id="GO:0051707">
    <property type="term" value="P:response to other organism"/>
    <property type="evidence" value="ECO:0007669"/>
    <property type="project" value="UniProtKB-ARBA"/>
</dbReference>
<protein>
    <submittedName>
        <fullName evidence="12">Uncharacterized protein</fullName>
    </submittedName>
</protein>
<dbReference type="Pfam" id="PF00560">
    <property type="entry name" value="LRR_1"/>
    <property type="match status" value="4"/>
</dbReference>
<evidence type="ECO:0000256" key="4">
    <source>
        <dbReference type="ARBA" id="ARBA00022614"/>
    </source>
</evidence>
<keyword evidence="8" id="KW-1133">Transmembrane helix</keyword>
<keyword evidence="3" id="KW-1003">Cell membrane</keyword>
<dbReference type="PANTHER" id="PTHR48061:SF19">
    <property type="entry name" value="RECEPTOR-LIKE PROTEIN 12"/>
    <property type="match status" value="1"/>
</dbReference>
<keyword evidence="6 11" id="KW-0732">Signal</keyword>
<feature type="signal peptide" evidence="11">
    <location>
        <begin position="1"/>
        <end position="26"/>
    </location>
</feature>
<keyword evidence="7" id="KW-0677">Repeat</keyword>
<comment type="subcellular location">
    <subcellularLocation>
        <location evidence="1">Cell membrane</location>
        <topology evidence="1">Single-pass type I membrane protein</topology>
    </subcellularLocation>
</comment>
<dbReference type="InterPro" id="IPR032675">
    <property type="entry name" value="LRR_dom_sf"/>
</dbReference>
<keyword evidence="4" id="KW-0433">Leucine-rich repeat</keyword>
<keyword evidence="5" id="KW-0812">Transmembrane</keyword>
<dbReference type="GO" id="GO:0005886">
    <property type="term" value="C:plasma membrane"/>
    <property type="evidence" value="ECO:0007669"/>
    <property type="project" value="UniProtKB-SubCell"/>
</dbReference>
<dbReference type="GO" id="GO:0006952">
    <property type="term" value="P:defense response"/>
    <property type="evidence" value="ECO:0007669"/>
    <property type="project" value="UniProtKB-ARBA"/>
</dbReference>
<evidence type="ECO:0000256" key="2">
    <source>
        <dbReference type="ARBA" id="ARBA00009592"/>
    </source>
</evidence>
<evidence type="ECO:0000256" key="8">
    <source>
        <dbReference type="ARBA" id="ARBA00022989"/>
    </source>
</evidence>
<name>A0AAE1SUP9_9SOLA</name>
<organism evidence="12 13">
    <name type="scientific">Anisodus tanguticus</name>
    <dbReference type="NCBI Taxonomy" id="243964"/>
    <lineage>
        <taxon>Eukaryota</taxon>
        <taxon>Viridiplantae</taxon>
        <taxon>Streptophyta</taxon>
        <taxon>Embryophyta</taxon>
        <taxon>Tracheophyta</taxon>
        <taxon>Spermatophyta</taxon>
        <taxon>Magnoliopsida</taxon>
        <taxon>eudicotyledons</taxon>
        <taxon>Gunneridae</taxon>
        <taxon>Pentapetalae</taxon>
        <taxon>asterids</taxon>
        <taxon>lamiids</taxon>
        <taxon>Solanales</taxon>
        <taxon>Solanaceae</taxon>
        <taxon>Solanoideae</taxon>
        <taxon>Hyoscyameae</taxon>
        <taxon>Anisodus</taxon>
    </lineage>
</organism>
<accession>A0AAE1SUP9</accession>
<reference evidence="12" key="1">
    <citation type="submission" date="2023-12" db="EMBL/GenBank/DDBJ databases">
        <title>Genome assembly of Anisodus tanguticus.</title>
        <authorList>
            <person name="Wang Y.-J."/>
        </authorList>
    </citation>
    <scope>NUCLEOTIDE SEQUENCE</scope>
    <source>
        <strain evidence="12">KB-2021</strain>
        <tissue evidence="12">Leaf</tissue>
    </source>
</reference>
<dbReference type="SMART" id="SM00369">
    <property type="entry name" value="LRR_TYP"/>
    <property type="match status" value="3"/>
</dbReference>
<evidence type="ECO:0000313" key="12">
    <source>
        <dbReference type="EMBL" id="KAK4377204.1"/>
    </source>
</evidence>
<evidence type="ECO:0000256" key="3">
    <source>
        <dbReference type="ARBA" id="ARBA00022475"/>
    </source>
</evidence>
<evidence type="ECO:0000256" key="6">
    <source>
        <dbReference type="ARBA" id="ARBA00022729"/>
    </source>
</evidence>